<proteinExistence type="predicted"/>
<dbReference type="GO" id="GO:0016020">
    <property type="term" value="C:membrane"/>
    <property type="evidence" value="ECO:0007669"/>
    <property type="project" value="InterPro"/>
</dbReference>
<reference evidence="1 2" key="1">
    <citation type="journal article" date="2016" name="Int. J. Mol. Sci.">
        <title>Comparative genomics of the extreme acidophile Acidithiobacillus thiooxidans reveals intraspecific divergence and niche adaptation.</title>
        <authorList>
            <person name="Zhang X."/>
            <person name="Feng X."/>
            <person name="Tao J."/>
            <person name="Ma L."/>
            <person name="Xiao Y."/>
            <person name="Liang Y."/>
            <person name="Liu X."/>
            <person name="Yin H."/>
        </authorList>
    </citation>
    <scope>NUCLEOTIDE SEQUENCE [LARGE SCALE GENOMIC DNA]</scope>
    <source>
        <strain evidence="1 2">A02</strain>
    </source>
</reference>
<dbReference type="Proteomes" id="UP000094893">
    <property type="component" value="Unassembled WGS sequence"/>
</dbReference>
<name>A0A1C2JM88_ACITH</name>
<comment type="caution">
    <text evidence="1">The sequence shown here is derived from an EMBL/GenBank/DDBJ whole genome shotgun (WGS) entry which is preliminary data.</text>
</comment>
<dbReference type="AlphaFoldDB" id="A0A1C2JM88"/>
<dbReference type="EMBL" id="LWSA01000028">
    <property type="protein sequence ID" value="OCX76235.1"/>
    <property type="molecule type" value="Genomic_DNA"/>
</dbReference>
<dbReference type="InterPro" id="IPR003688">
    <property type="entry name" value="TraG/VirD4"/>
</dbReference>
<evidence type="ECO:0000313" key="2">
    <source>
        <dbReference type="Proteomes" id="UP000094893"/>
    </source>
</evidence>
<sequence length="189" mass="21528">MKFGCSAYPFMLGAIHWIPTYFYEDITMDMHTENSGNKQNRNGLSYPLEKVRFDIPLDVRAAREVAAMLVYPDGVESDTHWQKTSFVLLTAVILHVLYAEPDKTLHGVAAYLGNITDINAAFEKMMRVEHDPYGRFNWTDKQGRPVKVHPFIIQAAQDMSNRSEAENSAILATTNHYLKLYLDHSISST</sequence>
<organism evidence="1 2">
    <name type="scientific">Acidithiobacillus thiooxidans</name>
    <name type="common">Thiobacillus thiooxidans</name>
    <dbReference type="NCBI Taxonomy" id="930"/>
    <lineage>
        <taxon>Bacteria</taxon>
        <taxon>Pseudomonadati</taxon>
        <taxon>Pseudomonadota</taxon>
        <taxon>Acidithiobacillia</taxon>
        <taxon>Acidithiobacillales</taxon>
        <taxon>Acidithiobacillaceae</taxon>
        <taxon>Acidithiobacillus</taxon>
    </lineage>
</organism>
<gene>
    <name evidence="1" type="ORF">A6P07_02770</name>
</gene>
<evidence type="ECO:0000313" key="1">
    <source>
        <dbReference type="EMBL" id="OCX76235.1"/>
    </source>
</evidence>
<dbReference type="Pfam" id="PF02534">
    <property type="entry name" value="T4SS-DNA_transf"/>
    <property type="match status" value="1"/>
</dbReference>
<accession>A0A1C2JM88</accession>
<protein>
    <submittedName>
        <fullName evidence="1">Uncharacterized protein</fullName>
    </submittedName>
</protein>